<evidence type="ECO:0000259" key="13">
    <source>
        <dbReference type="Pfam" id="PF07715"/>
    </source>
</evidence>
<dbReference type="Gene3D" id="3.55.50.30">
    <property type="match status" value="1"/>
</dbReference>
<keyword evidence="6 11" id="KW-0798">TonB box</keyword>
<keyword evidence="2 9" id="KW-0813">Transport</keyword>
<evidence type="ECO:0000313" key="15">
    <source>
        <dbReference type="Proteomes" id="UP000219422"/>
    </source>
</evidence>
<keyword evidence="7 9" id="KW-0472">Membrane</keyword>
<evidence type="ECO:0000313" key="14">
    <source>
        <dbReference type="EMBL" id="ATI79851.1"/>
    </source>
</evidence>
<gene>
    <name evidence="14" type="ORF">A6768_07310</name>
</gene>
<dbReference type="SUPFAM" id="SSF56935">
    <property type="entry name" value="Porins"/>
    <property type="match status" value="1"/>
</dbReference>
<evidence type="ECO:0000256" key="2">
    <source>
        <dbReference type="ARBA" id="ARBA00022448"/>
    </source>
</evidence>
<accession>A0A291MXY3</accession>
<sequence length="852" mass="90465">MKSFSALRRELLLGATIIASGLCLNAEAQTGKSRHYDIQEPSLDAALRSLGTQSGREIMVPSDLVAGRSAPRLEGNFEFEDAVKRLIRGTDLIVEFTSEGALIRGREEAANEEVNQNGRLASSEILVTGSRIRGVRSSSGVTINRQEMLKAGQSNLGEALRALPQNYGGGQNPTVAFGANVMGNGANQNMNGASAANLRGLGPDATLTLLNGHRLSYGNIAQSVDISAIPLSAVSRVEVMTDGGSAIYGSDAVAGVVNVILQPDYSGLSLSSRLSTTTEGGGFQQQYGIVTGSRWSAGGFMVTYDYGDDKPVYAASRPYLSYLDAPYTLLPGQTHHSVVLTGHQNFGLGSLKLDGIYNRREQETLFTYAGRTSRSDADTDTYATSAQLELPLSEAWQATLLGSYSREKTNSRQRDFVAGVVAYDGRVSSINRVIVGEVGISGNLVELPAGALKAAFGGGWRGNQFRYGSSSPVIGEQNVVYGYGELEIPVLNRNGGADDLLSLNLAGRYERYRGIDEIFTPKVSAALQPNDAIRLSASWGRSFKAPTLYQLNAVSYRNLLPPFVYGGAGFPAGSTILTSSGGNANLTPERATSWQLGADWKPLSGLNLSISYFDIRYKDRVTTPIASRATGMTNPAYQPFITLNPTSAQIASFLAGDHQFYNGVGTGAAFDPSTVVALINDAYLNAARQDISGLDATVSFSRPLQGGTLSTTASATWLKSSQRIDGADQSVKIAGTAFNPAGFRARASLGWSSESVSVNGYLNYTDGVDDVRTDAVIKGRSMTTIDVSSEINLAPASGLANRVTLRLSAQNLLNQLPPPISDVSGIVYLPNYDSTNYSGIGRIVSAALTVDF</sequence>
<evidence type="ECO:0000256" key="9">
    <source>
        <dbReference type="PROSITE-ProRule" id="PRU01360"/>
    </source>
</evidence>
<feature type="domain" description="TonB-dependent receptor plug" evidence="13">
    <location>
        <begin position="142"/>
        <end position="256"/>
    </location>
</feature>
<evidence type="ECO:0000256" key="4">
    <source>
        <dbReference type="ARBA" id="ARBA00022692"/>
    </source>
</evidence>
<dbReference type="PROSITE" id="PS01156">
    <property type="entry name" value="TONB_DEPENDENT_REC_2"/>
    <property type="match status" value="1"/>
</dbReference>
<dbReference type="Gene3D" id="2.40.170.20">
    <property type="entry name" value="TonB-dependent receptor, beta-barrel domain"/>
    <property type="match status" value="1"/>
</dbReference>
<dbReference type="Pfam" id="PF07715">
    <property type="entry name" value="Plug"/>
    <property type="match status" value="1"/>
</dbReference>
<protein>
    <submittedName>
        <fullName evidence="14">TonB-dependent receptor</fullName>
    </submittedName>
</protein>
<dbReference type="Pfam" id="PF00593">
    <property type="entry name" value="TonB_dep_Rec_b-barrel"/>
    <property type="match status" value="1"/>
</dbReference>
<dbReference type="GeneID" id="57776644"/>
<dbReference type="RefSeq" id="WP_097383104.1">
    <property type="nucleotide sequence ID" value="NZ_CP023741.1"/>
</dbReference>
<keyword evidence="5" id="KW-0732">Signal</keyword>
<keyword evidence="3 9" id="KW-1134">Transmembrane beta strand</keyword>
<evidence type="ECO:0000256" key="7">
    <source>
        <dbReference type="ARBA" id="ARBA00023136"/>
    </source>
</evidence>
<dbReference type="KEGG" id="sya:A6768_07310"/>
<evidence type="ECO:0000256" key="10">
    <source>
        <dbReference type="PROSITE-ProRule" id="PRU10144"/>
    </source>
</evidence>
<feature type="short sequence motif" description="TonB C-terminal box" evidence="10">
    <location>
        <begin position="835"/>
        <end position="852"/>
    </location>
</feature>
<reference evidence="14 15" key="1">
    <citation type="submission" date="2017-10" db="EMBL/GenBank/DDBJ databases">
        <title>Sphingobium yanoikuyae S72.</title>
        <authorList>
            <person name="Sanchez E."/>
            <person name="Bustos P."/>
            <person name="Mendoza P."/>
            <person name="Guo X."/>
            <person name="Mendoza A."/>
        </authorList>
    </citation>
    <scope>NUCLEOTIDE SEQUENCE [LARGE SCALE GENOMIC DNA]</scope>
    <source>
        <strain evidence="14 15">S72</strain>
    </source>
</reference>
<evidence type="ECO:0000256" key="3">
    <source>
        <dbReference type="ARBA" id="ARBA00022452"/>
    </source>
</evidence>
<dbReference type="GO" id="GO:0009279">
    <property type="term" value="C:cell outer membrane"/>
    <property type="evidence" value="ECO:0007669"/>
    <property type="project" value="UniProtKB-SubCell"/>
</dbReference>
<organism evidence="14 15">
    <name type="scientific">Sphingobium yanoikuyae</name>
    <name type="common">Sphingomonas yanoikuyae</name>
    <dbReference type="NCBI Taxonomy" id="13690"/>
    <lineage>
        <taxon>Bacteria</taxon>
        <taxon>Pseudomonadati</taxon>
        <taxon>Pseudomonadota</taxon>
        <taxon>Alphaproteobacteria</taxon>
        <taxon>Sphingomonadales</taxon>
        <taxon>Sphingomonadaceae</taxon>
        <taxon>Sphingobium</taxon>
    </lineage>
</organism>
<dbReference type="InterPro" id="IPR012910">
    <property type="entry name" value="Plug_dom"/>
</dbReference>
<dbReference type="Gene3D" id="2.170.130.10">
    <property type="entry name" value="TonB-dependent receptor, plug domain"/>
    <property type="match status" value="1"/>
</dbReference>
<dbReference type="PANTHER" id="PTHR47234:SF3">
    <property type="entry name" value="SECRETIN_TONB SHORT N-TERMINAL DOMAIN-CONTAINING PROTEIN"/>
    <property type="match status" value="1"/>
</dbReference>
<dbReference type="InterPro" id="IPR037066">
    <property type="entry name" value="Plug_dom_sf"/>
</dbReference>
<keyword evidence="4 9" id="KW-0812">Transmembrane</keyword>
<evidence type="ECO:0000256" key="11">
    <source>
        <dbReference type="RuleBase" id="RU003357"/>
    </source>
</evidence>
<evidence type="ECO:0000256" key="6">
    <source>
        <dbReference type="ARBA" id="ARBA00023077"/>
    </source>
</evidence>
<comment type="similarity">
    <text evidence="9 11">Belongs to the TonB-dependent receptor family.</text>
</comment>
<dbReference type="AlphaFoldDB" id="A0A291MXY3"/>
<dbReference type="PANTHER" id="PTHR47234">
    <property type="match status" value="1"/>
</dbReference>
<dbReference type="EMBL" id="CP023741">
    <property type="protein sequence ID" value="ATI79851.1"/>
    <property type="molecule type" value="Genomic_DNA"/>
</dbReference>
<keyword evidence="14" id="KW-0675">Receptor</keyword>
<comment type="subcellular location">
    <subcellularLocation>
        <location evidence="1 9">Cell outer membrane</location>
        <topology evidence="1 9">Multi-pass membrane protein</topology>
    </subcellularLocation>
</comment>
<dbReference type="InterPro" id="IPR000531">
    <property type="entry name" value="Beta-barrel_TonB"/>
</dbReference>
<feature type="domain" description="TonB-dependent receptor-like beta-barrel" evidence="12">
    <location>
        <begin position="364"/>
        <end position="812"/>
    </location>
</feature>
<name>A0A291MXY3_SPHYA</name>
<dbReference type="InterPro" id="IPR010917">
    <property type="entry name" value="TonB_rcpt_CS"/>
</dbReference>
<evidence type="ECO:0000256" key="1">
    <source>
        <dbReference type="ARBA" id="ARBA00004571"/>
    </source>
</evidence>
<proteinExistence type="inferred from homology"/>
<dbReference type="Proteomes" id="UP000219422">
    <property type="component" value="Chromosome"/>
</dbReference>
<evidence type="ECO:0000256" key="8">
    <source>
        <dbReference type="ARBA" id="ARBA00023237"/>
    </source>
</evidence>
<dbReference type="InterPro" id="IPR039426">
    <property type="entry name" value="TonB-dep_rcpt-like"/>
</dbReference>
<dbReference type="InterPro" id="IPR036942">
    <property type="entry name" value="Beta-barrel_TonB_sf"/>
</dbReference>
<keyword evidence="8 9" id="KW-0998">Cell outer membrane</keyword>
<evidence type="ECO:0000259" key="12">
    <source>
        <dbReference type="Pfam" id="PF00593"/>
    </source>
</evidence>
<evidence type="ECO:0000256" key="5">
    <source>
        <dbReference type="ARBA" id="ARBA00022729"/>
    </source>
</evidence>
<dbReference type="PROSITE" id="PS52016">
    <property type="entry name" value="TONB_DEPENDENT_REC_3"/>
    <property type="match status" value="1"/>
</dbReference>